<comment type="similarity">
    <text evidence="6">Belongs to the glycosyl hydrolase 74 family.</text>
</comment>
<keyword evidence="5" id="KW-0624">Polysaccharide degradation</keyword>
<gene>
    <name evidence="7" type="ORF">ARC20_05110</name>
</gene>
<evidence type="ECO:0000256" key="5">
    <source>
        <dbReference type="ARBA" id="ARBA00023326"/>
    </source>
</evidence>
<keyword evidence="4" id="KW-0326">Glycosidase</keyword>
<keyword evidence="8" id="KW-1185">Reference proteome</keyword>
<keyword evidence="3" id="KW-0119">Carbohydrate metabolism</keyword>
<keyword evidence="2" id="KW-0378">Hydrolase</keyword>
<dbReference type="InterPro" id="IPR052025">
    <property type="entry name" value="Xyloglucanase_GH74"/>
</dbReference>
<evidence type="ECO:0000256" key="1">
    <source>
        <dbReference type="ARBA" id="ARBA00022729"/>
    </source>
</evidence>
<evidence type="ECO:0000256" key="4">
    <source>
        <dbReference type="ARBA" id="ARBA00023295"/>
    </source>
</evidence>
<evidence type="ECO:0000313" key="8">
    <source>
        <dbReference type="Proteomes" id="UP000051802"/>
    </source>
</evidence>
<reference evidence="7 8" key="1">
    <citation type="submission" date="2015-10" db="EMBL/GenBank/DDBJ databases">
        <title>Genome sequencing and analysis of members of genus Stenotrophomonas.</title>
        <authorList>
            <person name="Patil P.P."/>
            <person name="Midha S."/>
            <person name="Patil P.B."/>
        </authorList>
    </citation>
    <scope>NUCLEOTIDE SEQUENCE [LARGE SCALE GENOMIC DNA]</scope>
    <source>
        <strain evidence="7 8">JCM 16536</strain>
    </source>
</reference>
<dbReference type="SUPFAM" id="SSF110296">
    <property type="entry name" value="Oligoxyloglucan reducing end-specific cellobiohydrolase"/>
    <property type="match status" value="2"/>
</dbReference>
<name>A0A0R0APQ2_9GAMM</name>
<dbReference type="PANTHER" id="PTHR43739">
    <property type="entry name" value="XYLOGLUCANASE (EUROFUNG)"/>
    <property type="match status" value="1"/>
</dbReference>
<protein>
    <submittedName>
        <fullName evidence="7">Cellulase</fullName>
    </submittedName>
</protein>
<evidence type="ECO:0000256" key="6">
    <source>
        <dbReference type="ARBA" id="ARBA00037986"/>
    </source>
</evidence>
<comment type="caution">
    <text evidence="7">The sequence shown here is derived from an EMBL/GenBank/DDBJ whole genome shotgun (WGS) entry which is preliminary data.</text>
</comment>
<evidence type="ECO:0000256" key="2">
    <source>
        <dbReference type="ARBA" id="ARBA00022801"/>
    </source>
</evidence>
<dbReference type="GO" id="GO:0010411">
    <property type="term" value="P:xyloglucan metabolic process"/>
    <property type="evidence" value="ECO:0007669"/>
    <property type="project" value="TreeGrafter"/>
</dbReference>
<dbReference type="GO" id="GO:0016798">
    <property type="term" value="F:hydrolase activity, acting on glycosyl bonds"/>
    <property type="evidence" value="ECO:0007669"/>
    <property type="project" value="UniProtKB-KW"/>
</dbReference>
<dbReference type="InterPro" id="IPR015943">
    <property type="entry name" value="WD40/YVTN_repeat-like_dom_sf"/>
</dbReference>
<keyword evidence="1" id="KW-0732">Signal</keyword>
<dbReference type="STRING" id="676599.ARC20_05110"/>
<dbReference type="EMBL" id="LLXU01000053">
    <property type="protein sequence ID" value="KRG46697.1"/>
    <property type="molecule type" value="Genomic_DNA"/>
</dbReference>
<evidence type="ECO:0000313" key="7">
    <source>
        <dbReference type="EMBL" id="KRG46697.1"/>
    </source>
</evidence>
<dbReference type="GO" id="GO:0000272">
    <property type="term" value="P:polysaccharide catabolic process"/>
    <property type="evidence" value="ECO:0007669"/>
    <property type="project" value="UniProtKB-KW"/>
</dbReference>
<dbReference type="Proteomes" id="UP000051802">
    <property type="component" value="Unassembled WGS sequence"/>
</dbReference>
<dbReference type="Gene3D" id="2.130.10.10">
    <property type="entry name" value="YVTN repeat-like/Quinoprotein amine dehydrogenase"/>
    <property type="match status" value="2"/>
</dbReference>
<dbReference type="AlphaFoldDB" id="A0A0R0APQ2"/>
<organism evidence="7 8">
    <name type="scientific">Stenotrophomonas panacihumi</name>
    <dbReference type="NCBI Taxonomy" id="676599"/>
    <lineage>
        <taxon>Bacteria</taxon>
        <taxon>Pseudomonadati</taxon>
        <taxon>Pseudomonadota</taxon>
        <taxon>Gammaproteobacteria</taxon>
        <taxon>Lysobacterales</taxon>
        <taxon>Lysobacteraceae</taxon>
        <taxon>Stenotrophomonas</taxon>
    </lineage>
</organism>
<sequence length="724" mass="78663">MLWLCAAPAWAVEAVPYQWRSVAIGGGGFVSGLVFHPSEPNLLYARTDVGGAYRWDAAQQRWIALTDWIGAEDENLMGIDGLAVDANDPDALYLAAGTYMHERAGNAAILRSHDRGRTFARTDLPFKLGGNELGRGNGERIAVDPHDGRILFLGSRDSGLWRSSDRGESWQRVASFPDAATAPGSRARNHGGREQKVGIVFIAFDAASGKPGRATPRLYAGVSTTGQSVFVSEDGGAHWQPVAGQPTQFRPSHMVPGGDGSWYLTYGDEPGPDLMANGALWKYQPRGHRWTDISPEPQPAQGPGFGWGAIAVDPHDPRVLLASSFRRYAPHDDLFRSLDGGSTWRPLFDASEFDHSNAPWTVQAYPHWMASVVIDPRDSDHALFVTGYGIWASRNLRAADDGHTPLQWWFQDTGLEETVPLDLHSPMAGAHLLSALGDIDGFRHDDLDRARMQYAGPRLTNGESIDAAGQQPQVVVRSGTVRNRRHNEIRAQVSRDGGAHWQAFASEPPQGEGAGHLAIGADGQRVVWTPVNGQGAWATDDFGVHWQPVRGVPATILIEADRVDPRRWYGVDAATGEFFTSTDGGLSFTGTGLDVGLPSRVERTRPQLRPDPWRAGVVYLASPAKGVQRWQDGQLRTLATMEEARALGLGAPLAPGAPPALYLAGRIDGVSGVFRSADEGAHWQRIDDDAHRFGRPYAITGDPRIPGRVYFATGGRGIFYGDSR</sequence>
<dbReference type="PANTHER" id="PTHR43739:SF2">
    <property type="entry name" value="OLIGOXYLOGLUCAN-REDUCING END-SPECIFIC XYLOGLUCANASE-RELATED"/>
    <property type="match status" value="1"/>
</dbReference>
<accession>A0A0R0APQ2</accession>
<evidence type="ECO:0000256" key="3">
    <source>
        <dbReference type="ARBA" id="ARBA00023277"/>
    </source>
</evidence>
<proteinExistence type="inferred from homology"/>